<name>A0A5D3BWI0_CUCMM</name>
<accession>A0A5D3BWI0</accession>
<gene>
    <name evidence="2" type="ORF">E5676_scaffold11G001010</name>
    <name evidence="1" type="ORF">E6C27_scaffold186G00110</name>
</gene>
<evidence type="ECO:0000313" key="4">
    <source>
        <dbReference type="Proteomes" id="UP000321947"/>
    </source>
</evidence>
<reference evidence="3 4" key="1">
    <citation type="submission" date="2019-08" db="EMBL/GenBank/DDBJ databases">
        <title>Draft genome sequences of two oriental melons (Cucumis melo L. var makuwa).</title>
        <authorList>
            <person name="Kwon S.-Y."/>
        </authorList>
    </citation>
    <scope>NUCLEOTIDE SEQUENCE [LARGE SCALE GENOMIC DNA]</scope>
    <source>
        <strain evidence="4">cv. Chang Bougi</strain>
        <strain evidence="3">cv. SW 3</strain>
        <tissue evidence="2">Leaf</tissue>
    </source>
</reference>
<dbReference type="EMBL" id="SSTD01015294">
    <property type="protein sequence ID" value="TYK03192.1"/>
    <property type="molecule type" value="Genomic_DNA"/>
</dbReference>
<evidence type="ECO:0000313" key="3">
    <source>
        <dbReference type="Proteomes" id="UP000321393"/>
    </source>
</evidence>
<proteinExistence type="predicted"/>
<evidence type="ECO:0000313" key="2">
    <source>
        <dbReference type="EMBL" id="TYK03192.1"/>
    </source>
</evidence>
<dbReference type="EMBL" id="SSTE01007511">
    <property type="protein sequence ID" value="KAA0056322.1"/>
    <property type="molecule type" value="Genomic_DNA"/>
</dbReference>
<sequence>MFARLRLRGSLSVFVVVSFATPKYSHRGSPSHVLSPSRAARRSAGHLCLNRTSHSLLRVRDVTLEFMGFTRSVVGANSPLLGWIRLDIELNRNFSYILGKGMARGRPARDKKDAYSCRPRCYGAEVRGFDYVDAGAAAAYLASSYSGSNCTLGRVEPVVGRGQTFEGFQKVQPHDIRWVFGGPHKGSDVVVLF</sequence>
<organism evidence="2 4">
    <name type="scientific">Cucumis melo var. makuwa</name>
    <name type="common">Oriental melon</name>
    <dbReference type="NCBI Taxonomy" id="1194695"/>
    <lineage>
        <taxon>Eukaryota</taxon>
        <taxon>Viridiplantae</taxon>
        <taxon>Streptophyta</taxon>
        <taxon>Embryophyta</taxon>
        <taxon>Tracheophyta</taxon>
        <taxon>Spermatophyta</taxon>
        <taxon>Magnoliopsida</taxon>
        <taxon>eudicotyledons</taxon>
        <taxon>Gunneridae</taxon>
        <taxon>Pentapetalae</taxon>
        <taxon>rosids</taxon>
        <taxon>fabids</taxon>
        <taxon>Cucurbitales</taxon>
        <taxon>Cucurbitaceae</taxon>
        <taxon>Benincaseae</taxon>
        <taxon>Cucumis</taxon>
    </lineage>
</organism>
<dbReference type="AlphaFoldDB" id="A0A5D3BWI0"/>
<protein>
    <submittedName>
        <fullName evidence="2">Uncharacterized protein</fullName>
    </submittedName>
</protein>
<dbReference type="Proteomes" id="UP000321393">
    <property type="component" value="Unassembled WGS sequence"/>
</dbReference>
<evidence type="ECO:0000313" key="1">
    <source>
        <dbReference type="EMBL" id="KAA0056322.1"/>
    </source>
</evidence>
<dbReference type="Proteomes" id="UP000321947">
    <property type="component" value="Unassembled WGS sequence"/>
</dbReference>
<comment type="caution">
    <text evidence="2">The sequence shown here is derived from an EMBL/GenBank/DDBJ whole genome shotgun (WGS) entry which is preliminary data.</text>
</comment>